<proteinExistence type="predicted"/>
<protein>
    <submittedName>
        <fullName evidence="1">Uncharacterized protein</fullName>
    </submittedName>
</protein>
<dbReference type="AlphaFoldDB" id="A0A1B2F3Y3"/>
<name>A0A1B2F3Y3_PSEPU</name>
<organism evidence="1">
    <name type="scientific">Pseudomonas putida</name>
    <name type="common">Arthrobacter siderocapsulatus</name>
    <dbReference type="NCBI Taxonomy" id="303"/>
    <lineage>
        <taxon>Bacteria</taxon>
        <taxon>Pseudomonadati</taxon>
        <taxon>Pseudomonadota</taxon>
        <taxon>Gammaproteobacteria</taxon>
        <taxon>Pseudomonadales</taxon>
        <taxon>Pseudomonadaceae</taxon>
        <taxon>Pseudomonas</taxon>
    </lineage>
</organism>
<gene>
    <name evidence="1" type="ORF">IEC33019_1380</name>
</gene>
<sequence length="88" mass="10254">MIDAHPIHACRQLALEQNRRLLQQAYQLDHNAFALLDRPGLDASRFDRYQALRRKAAERYQEALDHLALIERTFEAPGSAPHERSPRH</sequence>
<evidence type="ECO:0000313" key="1">
    <source>
        <dbReference type="EMBL" id="ANY86948.1"/>
    </source>
</evidence>
<dbReference type="EMBL" id="CP016634">
    <property type="protein sequence ID" value="ANY86948.1"/>
    <property type="molecule type" value="Genomic_DNA"/>
</dbReference>
<accession>A0A1B2F3Y3</accession>
<dbReference type="RefSeq" id="WP_070090916.1">
    <property type="nucleotide sequence ID" value="NZ_CP016634.1"/>
</dbReference>
<reference evidence="1" key="1">
    <citation type="submission" date="2016-07" db="EMBL/GenBank/DDBJ databases">
        <title>New class B carbapenemase carried by novel plasmid in Pseudomonas putida enviromental strain in eastern Amazonia.</title>
        <authorList>
            <person name="Souza C.O."/>
            <person name="Lima K.V."/>
            <person name="Brasiliense D.M."/>
            <person name="Perez-Chaparro P.J."/>
            <person name="Mamizuka E.M."/>
            <person name="Lima M.O."/>
            <person name="Lima L.N."/>
            <person name="McCulloch J.A."/>
        </authorList>
    </citation>
    <scope>NUCLEOTIDE SEQUENCE [LARGE SCALE GENOMIC DNA]</scope>
    <source>
        <strain evidence="1">IEC33019</strain>
    </source>
</reference>